<dbReference type="InterPro" id="IPR013785">
    <property type="entry name" value="Aldolase_TIM"/>
</dbReference>
<evidence type="ECO:0000256" key="1">
    <source>
        <dbReference type="ARBA" id="ARBA00004664"/>
    </source>
</evidence>
<gene>
    <name evidence="8" type="ORF">MNBD_NITROSPINAE01-942</name>
</gene>
<feature type="domain" description="N-(5'phosphoribosyl) anthranilate isomerase (PRAI)" evidence="7">
    <location>
        <begin position="12"/>
        <end position="225"/>
    </location>
</feature>
<organism evidence="8">
    <name type="scientific">hydrothermal vent metagenome</name>
    <dbReference type="NCBI Taxonomy" id="652676"/>
    <lineage>
        <taxon>unclassified sequences</taxon>
        <taxon>metagenomes</taxon>
        <taxon>ecological metagenomes</taxon>
    </lineage>
</organism>
<accession>A0A3B1CID8</accession>
<evidence type="ECO:0000313" key="8">
    <source>
        <dbReference type="EMBL" id="VAX22430.1"/>
    </source>
</evidence>
<reference evidence="8" key="1">
    <citation type="submission" date="2018-06" db="EMBL/GenBank/DDBJ databases">
        <authorList>
            <person name="Zhirakovskaya E."/>
        </authorList>
    </citation>
    <scope>NUCLEOTIDE SEQUENCE</scope>
</reference>
<proteinExistence type="inferred from homology"/>
<dbReference type="GO" id="GO:0004640">
    <property type="term" value="F:phosphoribosylanthranilate isomerase activity"/>
    <property type="evidence" value="ECO:0007669"/>
    <property type="project" value="UniProtKB-EC"/>
</dbReference>
<dbReference type="CDD" id="cd00405">
    <property type="entry name" value="PRAI"/>
    <property type="match status" value="1"/>
</dbReference>
<dbReference type="EMBL" id="UOGC01000137">
    <property type="protein sequence ID" value="VAX22430.1"/>
    <property type="molecule type" value="Genomic_DNA"/>
</dbReference>
<keyword evidence="6 8" id="KW-0413">Isomerase</keyword>
<keyword evidence="3" id="KW-0028">Amino-acid biosynthesis</keyword>
<dbReference type="Pfam" id="PF00697">
    <property type="entry name" value="PRAI"/>
    <property type="match status" value="1"/>
</dbReference>
<dbReference type="InterPro" id="IPR044643">
    <property type="entry name" value="TrpF_fam"/>
</dbReference>
<evidence type="ECO:0000256" key="6">
    <source>
        <dbReference type="ARBA" id="ARBA00023235"/>
    </source>
</evidence>
<dbReference type="GO" id="GO:0000162">
    <property type="term" value="P:L-tryptophan biosynthetic process"/>
    <property type="evidence" value="ECO:0007669"/>
    <property type="project" value="UniProtKB-UniPathway"/>
</dbReference>
<evidence type="ECO:0000256" key="2">
    <source>
        <dbReference type="ARBA" id="ARBA00012572"/>
    </source>
</evidence>
<dbReference type="Gene3D" id="3.20.20.70">
    <property type="entry name" value="Aldolase class I"/>
    <property type="match status" value="1"/>
</dbReference>
<dbReference type="InterPro" id="IPR001240">
    <property type="entry name" value="PRAI_dom"/>
</dbReference>
<dbReference type="PANTHER" id="PTHR42894">
    <property type="entry name" value="N-(5'-PHOSPHORIBOSYL)ANTHRANILATE ISOMERASE"/>
    <property type="match status" value="1"/>
</dbReference>
<evidence type="ECO:0000259" key="7">
    <source>
        <dbReference type="Pfam" id="PF00697"/>
    </source>
</evidence>
<dbReference type="HAMAP" id="MF_00135">
    <property type="entry name" value="PRAI"/>
    <property type="match status" value="1"/>
</dbReference>
<dbReference type="SUPFAM" id="SSF51366">
    <property type="entry name" value="Ribulose-phoshate binding barrel"/>
    <property type="match status" value="1"/>
</dbReference>
<dbReference type="EC" id="5.3.1.24" evidence="2"/>
<evidence type="ECO:0000256" key="4">
    <source>
        <dbReference type="ARBA" id="ARBA00022822"/>
    </source>
</evidence>
<dbReference type="PANTHER" id="PTHR42894:SF1">
    <property type="entry name" value="N-(5'-PHOSPHORIBOSYL)ANTHRANILATE ISOMERASE"/>
    <property type="match status" value="1"/>
</dbReference>
<comment type="pathway">
    <text evidence="1">Amino-acid biosynthesis; L-tryptophan biosynthesis; L-tryptophan from chorismate: step 3/5.</text>
</comment>
<name>A0A3B1CID8_9ZZZZ</name>
<keyword evidence="4" id="KW-0822">Tryptophan biosynthesis</keyword>
<dbReference type="InterPro" id="IPR011060">
    <property type="entry name" value="RibuloseP-bd_barrel"/>
</dbReference>
<sequence length="230" mass="24244">MALKNIASRVKVKICGQTSVEDCEMSVKHGADFLGVVLDVDWSPRSLSVWDAVPIFSAFGSKTFLLTFNREVDGALLEAIASLKPCALQLTGQEPVESVAKLAEKTGLLIFKSIHLRPEGEGSADDTVERTVALMQSYSNAGAGGFVLDTASKGMYGGTGVKSDWDLAAKVVAESAVPVFIAGGINPENVAMAATIHGIYGVDLASGVESSKGKKSEEKLTALFDNFRKA</sequence>
<evidence type="ECO:0000256" key="5">
    <source>
        <dbReference type="ARBA" id="ARBA00023141"/>
    </source>
</evidence>
<keyword evidence="5" id="KW-0057">Aromatic amino acid biosynthesis</keyword>
<protein>
    <recommendedName>
        <fullName evidence="2">phosphoribosylanthranilate isomerase</fullName>
        <ecNumber evidence="2">5.3.1.24</ecNumber>
    </recommendedName>
</protein>
<dbReference type="AlphaFoldDB" id="A0A3B1CID8"/>
<evidence type="ECO:0000256" key="3">
    <source>
        <dbReference type="ARBA" id="ARBA00022605"/>
    </source>
</evidence>
<dbReference type="UniPathway" id="UPA00035">
    <property type="reaction ID" value="UER00042"/>
</dbReference>